<accession>A0A0D2MIJ9</accession>
<evidence type="ECO:0000313" key="2">
    <source>
        <dbReference type="EMBL" id="KIY94820.1"/>
    </source>
</evidence>
<dbReference type="AlphaFoldDB" id="A0A0D2MIJ9"/>
<feature type="domain" description="Peptidase C1A papain C-terminal" evidence="1">
    <location>
        <begin position="15"/>
        <end position="161"/>
    </location>
</feature>
<dbReference type="KEGG" id="mng:MNEG_13143"/>
<dbReference type="RefSeq" id="XP_013893840.1">
    <property type="nucleotide sequence ID" value="XM_014038386.1"/>
</dbReference>
<dbReference type="GeneID" id="25730576"/>
<dbReference type="Gene3D" id="3.90.70.10">
    <property type="entry name" value="Cysteine proteinases"/>
    <property type="match status" value="1"/>
</dbReference>
<dbReference type="EMBL" id="KK103869">
    <property type="protein sequence ID" value="KIY94820.1"/>
    <property type="molecule type" value="Genomic_DNA"/>
</dbReference>
<sequence length="162" mass="17669">MLSTSPATYSALESRDVGPNRVISPPRDQGACLTCTAFVAVTAAEAAVASALGQDVDSVGRLSPQDLHYCGNDRLSCDTGATLKDTLAQLEKRQLLLEDCLRYQPPDMRGDATQQQLCARSCANTSPLASQGMFSFVRITQLWKAQQHIRKYGAVVTRFDHY</sequence>
<proteinExistence type="predicted"/>
<evidence type="ECO:0000259" key="1">
    <source>
        <dbReference type="Pfam" id="PF00112"/>
    </source>
</evidence>
<evidence type="ECO:0000313" key="3">
    <source>
        <dbReference type="Proteomes" id="UP000054498"/>
    </source>
</evidence>
<dbReference type="Proteomes" id="UP000054498">
    <property type="component" value="Unassembled WGS sequence"/>
</dbReference>
<feature type="non-terminal residue" evidence="2">
    <location>
        <position position="162"/>
    </location>
</feature>
<organism evidence="2 3">
    <name type="scientific">Monoraphidium neglectum</name>
    <dbReference type="NCBI Taxonomy" id="145388"/>
    <lineage>
        <taxon>Eukaryota</taxon>
        <taxon>Viridiplantae</taxon>
        <taxon>Chlorophyta</taxon>
        <taxon>core chlorophytes</taxon>
        <taxon>Chlorophyceae</taxon>
        <taxon>CS clade</taxon>
        <taxon>Sphaeropleales</taxon>
        <taxon>Selenastraceae</taxon>
        <taxon>Monoraphidium</taxon>
    </lineage>
</organism>
<protein>
    <recommendedName>
        <fullName evidence="1">Peptidase C1A papain C-terminal domain-containing protein</fullName>
    </recommendedName>
</protein>
<name>A0A0D2MIJ9_9CHLO</name>
<dbReference type="Pfam" id="PF00112">
    <property type="entry name" value="Peptidase_C1"/>
    <property type="match status" value="1"/>
</dbReference>
<gene>
    <name evidence="2" type="ORF">MNEG_13143</name>
</gene>
<dbReference type="InterPro" id="IPR038765">
    <property type="entry name" value="Papain-like_cys_pep_sf"/>
</dbReference>
<reference evidence="2 3" key="1">
    <citation type="journal article" date="2013" name="BMC Genomics">
        <title>Reconstruction of the lipid metabolism for the microalga Monoraphidium neglectum from its genome sequence reveals characteristics suitable for biofuel production.</title>
        <authorList>
            <person name="Bogen C."/>
            <person name="Al-Dilaimi A."/>
            <person name="Albersmeier A."/>
            <person name="Wichmann J."/>
            <person name="Grundmann M."/>
            <person name="Rupp O."/>
            <person name="Lauersen K.J."/>
            <person name="Blifernez-Klassen O."/>
            <person name="Kalinowski J."/>
            <person name="Goesmann A."/>
            <person name="Mussgnug J.H."/>
            <person name="Kruse O."/>
        </authorList>
    </citation>
    <scope>NUCLEOTIDE SEQUENCE [LARGE SCALE GENOMIC DNA]</scope>
    <source>
        <strain evidence="2 3">SAG 48.87</strain>
    </source>
</reference>
<dbReference type="SUPFAM" id="SSF54001">
    <property type="entry name" value="Cysteine proteinases"/>
    <property type="match status" value="1"/>
</dbReference>
<dbReference type="GO" id="GO:0008234">
    <property type="term" value="F:cysteine-type peptidase activity"/>
    <property type="evidence" value="ECO:0007669"/>
    <property type="project" value="InterPro"/>
</dbReference>
<dbReference type="InterPro" id="IPR000668">
    <property type="entry name" value="Peptidase_C1A_C"/>
</dbReference>
<keyword evidence="3" id="KW-1185">Reference proteome</keyword>
<dbReference type="GO" id="GO:0006508">
    <property type="term" value="P:proteolysis"/>
    <property type="evidence" value="ECO:0007669"/>
    <property type="project" value="InterPro"/>
</dbReference>
<dbReference type="OrthoDB" id="543142at2759"/>